<comment type="caution">
    <text evidence="1">The sequence shown here is derived from an EMBL/GenBank/DDBJ whole genome shotgun (WGS) entry which is preliminary data.</text>
</comment>
<organism evidence="1 2">
    <name type="scientific">Paenibacillus azoreducens</name>
    <dbReference type="NCBI Taxonomy" id="116718"/>
    <lineage>
        <taxon>Bacteria</taxon>
        <taxon>Bacillati</taxon>
        <taxon>Bacillota</taxon>
        <taxon>Bacilli</taxon>
        <taxon>Bacillales</taxon>
        <taxon>Paenibacillaceae</taxon>
        <taxon>Paenibacillus</taxon>
    </lineage>
</organism>
<dbReference type="AlphaFoldDB" id="A0A919YC15"/>
<evidence type="ECO:0000313" key="1">
    <source>
        <dbReference type="EMBL" id="GIO48452.1"/>
    </source>
</evidence>
<dbReference type="EMBL" id="BORT01000013">
    <property type="protein sequence ID" value="GIO48452.1"/>
    <property type="molecule type" value="Genomic_DNA"/>
</dbReference>
<dbReference type="Proteomes" id="UP000682811">
    <property type="component" value="Unassembled WGS sequence"/>
</dbReference>
<accession>A0A919YC15</accession>
<sequence>MKYEDLKPGLPVRVATDHKSGYGGRGGIVLNVGTFHLISGEYRTGALVDIGENGLLVVAAEDLEIVDIDPPDLGWEEFDI</sequence>
<keyword evidence="2" id="KW-1185">Reference proteome</keyword>
<protein>
    <submittedName>
        <fullName evidence="1">Uncharacterized protein</fullName>
    </submittedName>
</protein>
<reference evidence="1 2" key="1">
    <citation type="submission" date="2021-03" db="EMBL/GenBank/DDBJ databases">
        <title>Antimicrobial resistance genes in bacteria isolated from Japanese honey, and their potential for conferring macrolide and lincosamide resistance in the American foulbrood pathogen Paenibacillus larvae.</title>
        <authorList>
            <person name="Okamoto M."/>
            <person name="Kumagai M."/>
            <person name="Kanamori H."/>
            <person name="Takamatsu D."/>
        </authorList>
    </citation>
    <scope>NUCLEOTIDE SEQUENCE [LARGE SCALE GENOMIC DNA]</scope>
    <source>
        <strain evidence="1 2">J34TS1</strain>
    </source>
</reference>
<proteinExistence type="predicted"/>
<gene>
    <name evidence="1" type="ORF">J34TS1_32170</name>
</gene>
<dbReference type="RefSeq" id="WP_212979104.1">
    <property type="nucleotide sequence ID" value="NZ_AP025343.1"/>
</dbReference>
<evidence type="ECO:0000313" key="2">
    <source>
        <dbReference type="Proteomes" id="UP000682811"/>
    </source>
</evidence>
<name>A0A919YC15_9BACL</name>